<evidence type="ECO:0000256" key="21">
    <source>
        <dbReference type="PIRSR" id="PIRSR038895-1"/>
    </source>
</evidence>
<feature type="non-terminal residue" evidence="23">
    <location>
        <position position="1"/>
    </location>
</feature>
<dbReference type="GO" id="GO:0005524">
    <property type="term" value="F:ATP binding"/>
    <property type="evidence" value="ECO:0007669"/>
    <property type="project" value="UniProtKB-KW"/>
</dbReference>
<dbReference type="GO" id="GO:0005743">
    <property type="term" value="C:mitochondrial inner membrane"/>
    <property type="evidence" value="ECO:0007669"/>
    <property type="project" value="UniProtKB-SubCell"/>
</dbReference>
<keyword evidence="14 21" id="KW-0067">ATP-binding</keyword>
<evidence type="ECO:0000313" key="24">
    <source>
        <dbReference type="Proteomes" id="UP000308652"/>
    </source>
</evidence>
<keyword evidence="10" id="KW-0436">Ligase</keyword>
<evidence type="ECO:0000256" key="12">
    <source>
        <dbReference type="ARBA" id="ARBA00022741"/>
    </source>
</evidence>
<name>A0A5C3MDD2_9AGAR</name>
<dbReference type="EMBL" id="ML213591">
    <property type="protein sequence ID" value="TFK43404.1"/>
    <property type="molecule type" value="Genomic_DNA"/>
</dbReference>
<evidence type="ECO:0000256" key="17">
    <source>
        <dbReference type="ARBA" id="ARBA00023136"/>
    </source>
</evidence>
<keyword evidence="13" id="KW-0999">Mitochondrion inner membrane</keyword>
<evidence type="ECO:0000256" key="5">
    <source>
        <dbReference type="ARBA" id="ARBA00005150"/>
    </source>
</evidence>
<dbReference type="InterPro" id="IPR023600">
    <property type="entry name" value="Folylpolyglutamate_synth_euk"/>
</dbReference>
<keyword evidence="24" id="KW-1185">Reference proteome</keyword>
<evidence type="ECO:0000256" key="13">
    <source>
        <dbReference type="ARBA" id="ARBA00022792"/>
    </source>
</evidence>
<dbReference type="OrthoDB" id="5212574at2759"/>
<dbReference type="GO" id="GO:0005829">
    <property type="term" value="C:cytosol"/>
    <property type="evidence" value="ECO:0007669"/>
    <property type="project" value="TreeGrafter"/>
</dbReference>
<evidence type="ECO:0000256" key="10">
    <source>
        <dbReference type="ARBA" id="ARBA00022598"/>
    </source>
</evidence>
<evidence type="ECO:0000256" key="9">
    <source>
        <dbReference type="ARBA" id="ARBA00022563"/>
    </source>
</evidence>
<dbReference type="PROSITE" id="PS01012">
    <property type="entry name" value="FOLYLPOLYGLU_SYNT_2"/>
    <property type="match status" value="1"/>
</dbReference>
<dbReference type="GO" id="GO:0006730">
    <property type="term" value="P:one-carbon metabolic process"/>
    <property type="evidence" value="ECO:0007669"/>
    <property type="project" value="UniProtKB-KW"/>
</dbReference>
<evidence type="ECO:0000256" key="1">
    <source>
        <dbReference type="ARBA" id="ARBA00001944"/>
    </source>
</evidence>
<keyword evidence="8" id="KW-0963">Cytoplasm</keyword>
<dbReference type="FunFam" id="3.40.1190.10:FF:000009">
    <property type="entry name" value="Folylpolyglutamate synthase"/>
    <property type="match status" value="1"/>
</dbReference>
<evidence type="ECO:0000256" key="6">
    <source>
        <dbReference type="ARBA" id="ARBA00008276"/>
    </source>
</evidence>
<dbReference type="PIRSF" id="PIRSF038895">
    <property type="entry name" value="FPGS"/>
    <property type="match status" value="1"/>
</dbReference>
<gene>
    <name evidence="23" type="ORF">BDQ12DRAFT_674922</name>
</gene>
<evidence type="ECO:0000256" key="3">
    <source>
        <dbReference type="ARBA" id="ARBA00004305"/>
    </source>
</evidence>
<evidence type="ECO:0000256" key="14">
    <source>
        <dbReference type="ARBA" id="ARBA00022840"/>
    </source>
</evidence>
<comment type="subcellular location">
    <subcellularLocation>
        <location evidence="4">Cytoplasm</location>
    </subcellularLocation>
    <subcellularLocation>
        <location evidence="2">Mitochondrion inner membrane</location>
    </subcellularLocation>
    <subcellularLocation>
        <location evidence="3">Mitochondrion matrix</location>
    </subcellularLocation>
</comment>
<dbReference type="GO" id="GO:0005759">
    <property type="term" value="C:mitochondrial matrix"/>
    <property type="evidence" value="ECO:0007669"/>
    <property type="project" value="UniProtKB-SubCell"/>
</dbReference>
<dbReference type="InterPro" id="IPR001645">
    <property type="entry name" value="Folylpolyglutamate_synth"/>
</dbReference>
<feature type="binding site" evidence="22">
    <location>
        <position position="198"/>
    </location>
    <ligand>
        <name>Mg(2+)</name>
        <dbReference type="ChEBI" id="CHEBI:18420"/>
        <label>1</label>
    </ligand>
</feature>
<dbReference type="PANTHER" id="PTHR11136:SF5">
    <property type="entry name" value="FOLYLPOLYGLUTAMATE SYNTHASE, MITOCHONDRIAL"/>
    <property type="match status" value="1"/>
</dbReference>
<evidence type="ECO:0000256" key="2">
    <source>
        <dbReference type="ARBA" id="ARBA00004273"/>
    </source>
</evidence>
<dbReference type="UniPathway" id="UPA00850"/>
<organism evidence="23 24">
    <name type="scientific">Crucibulum laeve</name>
    <dbReference type="NCBI Taxonomy" id="68775"/>
    <lineage>
        <taxon>Eukaryota</taxon>
        <taxon>Fungi</taxon>
        <taxon>Dikarya</taxon>
        <taxon>Basidiomycota</taxon>
        <taxon>Agaricomycotina</taxon>
        <taxon>Agaricomycetes</taxon>
        <taxon>Agaricomycetidae</taxon>
        <taxon>Agaricales</taxon>
        <taxon>Agaricineae</taxon>
        <taxon>Nidulariaceae</taxon>
        <taxon>Crucibulum</taxon>
    </lineage>
</organism>
<dbReference type="Proteomes" id="UP000308652">
    <property type="component" value="Unassembled WGS sequence"/>
</dbReference>
<proteinExistence type="inferred from homology"/>
<keyword evidence="9" id="KW-0554">One-carbon metabolism</keyword>
<dbReference type="EC" id="6.3.2.17" evidence="7"/>
<feature type="binding site" evidence="21">
    <location>
        <position position="340"/>
    </location>
    <ligand>
        <name>ATP</name>
        <dbReference type="ChEBI" id="CHEBI:30616"/>
    </ligand>
</feature>
<sequence length="534" mass="58386">MHIASVSLYLRTSIYRYRSSSCLLKAAFSRRMSTRSYADAVEQLNSLQSNAATLEAVRASGGRSSDFAIPEMLEYLGRIGYIPDQLNALNVIHITGTKGKGSTSAFTDSVLRHARPDWKVGLYTSPHLVAVRERIRINGAPISEEQFAKYFFEVWDKLQSNDVRKHESTSRMPGYFRFITLMAFHTFLELKVDATVLEVGVGGTYDSTNIVPQPIVTGITALGIDHVLVLGKTLREIAWQKGGIFKKGVDAITVNQPVEGMVMLEARAKELEASHFEVVSTTPGLSEVHLGLAGAHQIQNANLAIHLARSFLASKSSFREESTLPEIFIEGLEKTKWPGRCQSVVDPSRKDTIWYLDGAHTVESLECCMEWFVSPGVGLSTKAPSQDLSRVLIFNCTSGRSGYSFLNTVHSKIAQQLKLHGIDEGADSFFNHVIFCANVTYADGHFKGDLTAKAISTADLAELKTQQELASAWTSLVPSFPTSRIHVLPSIEDAVREVETTAANDSKPAKILVAGSLHLVGGVIEVAGLSNVAL</sequence>
<dbReference type="SUPFAM" id="SSF53244">
    <property type="entry name" value="MurD-like peptide ligases, peptide-binding domain"/>
    <property type="match status" value="1"/>
</dbReference>
<dbReference type="SUPFAM" id="SSF53623">
    <property type="entry name" value="MurD-like peptide ligases, catalytic domain"/>
    <property type="match status" value="1"/>
</dbReference>
<comment type="cofactor">
    <cofactor evidence="1">
        <name>a monovalent cation</name>
        <dbReference type="ChEBI" id="CHEBI:60242"/>
    </cofactor>
</comment>
<comment type="catalytic activity">
    <reaction evidence="20">
        <text>(6S)-5,6,7,8-tetrahydrofolyl-(gamma-L-Glu)(n) + L-glutamate + ATP = (6S)-5,6,7,8-tetrahydrofolyl-(gamma-L-Glu)(n+1) + ADP + phosphate + H(+)</text>
        <dbReference type="Rhea" id="RHEA:10580"/>
        <dbReference type="Rhea" id="RHEA-COMP:14738"/>
        <dbReference type="Rhea" id="RHEA-COMP:14740"/>
        <dbReference type="ChEBI" id="CHEBI:15378"/>
        <dbReference type="ChEBI" id="CHEBI:29985"/>
        <dbReference type="ChEBI" id="CHEBI:30616"/>
        <dbReference type="ChEBI" id="CHEBI:43474"/>
        <dbReference type="ChEBI" id="CHEBI:141005"/>
        <dbReference type="ChEBI" id="CHEBI:456216"/>
        <dbReference type="EC" id="6.3.2.17"/>
    </reaction>
</comment>
<comment type="pathway">
    <text evidence="5">Cofactor biosynthesis; tetrahydrofolylpolyglutamate biosynthesis.</text>
</comment>
<comment type="similarity">
    <text evidence="6">Belongs to the folylpolyglutamate synthase family.</text>
</comment>
<reference evidence="23 24" key="1">
    <citation type="journal article" date="2019" name="Nat. Ecol. Evol.">
        <title>Megaphylogeny resolves global patterns of mushroom evolution.</title>
        <authorList>
            <person name="Varga T."/>
            <person name="Krizsan K."/>
            <person name="Foldi C."/>
            <person name="Dima B."/>
            <person name="Sanchez-Garcia M."/>
            <person name="Sanchez-Ramirez S."/>
            <person name="Szollosi G.J."/>
            <person name="Szarkandi J.G."/>
            <person name="Papp V."/>
            <person name="Albert L."/>
            <person name="Andreopoulos W."/>
            <person name="Angelini C."/>
            <person name="Antonin V."/>
            <person name="Barry K.W."/>
            <person name="Bougher N.L."/>
            <person name="Buchanan P."/>
            <person name="Buyck B."/>
            <person name="Bense V."/>
            <person name="Catcheside P."/>
            <person name="Chovatia M."/>
            <person name="Cooper J."/>
            <person name="Damon W."/>
            <person name="Desjardin D."/>
            <person name="Finy P."/>
            <person name="Geml J."/>
            <person name="Haridas S."/>
            <person name="Hughes K."/>
            <person name="Justo A."/>
            <person name="Karasinski D."/>
            <person name="Kautmanova I."/>
            <person name="Kiss B."/>
            <person name="Kocsube S."/>
            <person name="Kotiranta H."/>
            <person name="LaButti K.M."/>
            <person name="Lechner B.E."/>
            <person name="Liimatainen K."/>
            <person name="Lipzen A."/>
            <person name="Lukacs Z."/>
            <person name="Mihaltcheva S."/>
            <person name="Morgado L.N."/>
            <person name="Niskanen T."/>
            <person name="Noordeloos M.E."/>
            <person name="Ohm R.A."/>
            <person name="Ortiz-Santana B."/>
            <person name="Ovrebo C."/>
            <person name="Racz N."/>
            <person name="Riley R."/>
            <person name="Savchenko A."/>
            <person name="Shiryaev A."/>
            <person name="Soop K."/>
            <person name="Spirin V."/>
            <person name="Szebenyi C."/>
            <person name="Tomsovsky M."/>
            <person name="Tulloss R.E."/>
            <person name="Uehling J."/>
            <person name="Grigoriev I.V."/>
            <person name="Vagvolgyi C."/>
            <person name="Papp T."/>
            <person name="Martin F.M."/>
            <person name="Miettinen O."/>
            <person name="Hibbett D.S."/>
            <person name="Nagy L.G."/>
        </authorList>
    </citation>
    <scope>NUCLEOTIDE SEQUENCE [LARGE SCALE GENOMIC DNA]</scope>
    <source>
        <strain evidence="23 24">CBS 166.37</strain>
    </source>
</reference>
<feature type="binding site" evidence="21">
    <location>
        <position position="357"/>
    </location>
    <ligand>
        <name>ATP</name>
        <dbReference type="ChEBI" id="CHEBI:30616"/>
    </ligand>
</feature>
<dbReference type="AlphaFoldDB" id="A0A5C3MDD2"/>
<keyword evidence="16" id="KW-0496">Mitochondrion</keyword>
<dbReference type="InterPro" id="IPR018109">
    <property type="entry name" value="Folylpolyglutamate_synth_CS"/>
</dbReference>
<evidence type="ECO:0000256" key="19">
    <source>
        <dbReference type="ARBA" id="ARBA00030876"/>
    </source>
</evidence>
<keyword evidence="11 22" id="KW-0479">Metal-binding</keyword>
<feature type="binding site" evidence="22">
    <location>
        <position position="226"/>
    </location>
    <ligand>
        <name>Mg(2+)</name>
        <dbReference type="ChEBI" id="CHEBI:18420"/>
        <label>1</label>
    </ligand>
</feature>
<keyword evidence="17" id="KW-0472">Membrane</keyword>
<evidence type="ECO:0000256" key="20">
    <source>
        <dbReference type="ARBA" id="ARBA00047493"/>
    </source>
</evidence>
<evidence type="ECO:0000256" key="4">
    <source>
        <dbReference type="ARBA" id="ARBA00004496"/>
    </source>
</evidence>
<protein>
    <recommendedName>
        <fullName evidence="7">tetrahydrofolate synthase</fullName>
        <ecNumber evidence="7">6.3.2.17</ecNumber>
    </recommendedName>
    <alternativeName>
        <fullName evidence="19">Folylpoly-gamma-glutamate synthetase</fullName>
    </alternativeName>
    <alternativeName>
        <fullName evidence="18">Tetrahydrofolylpolyglutamate synthase</fullName>
    </alternativeName>
</protein>
<evidence type="ECO:0000256" key="18">
    <source>
        <dbReference type="ARBA" id="ARBA00030592"/>
    </source>
</evidence>
<dbReference type="InterPro" id="IPR036615">
    <property type="entry name" value="Mur_ligase_C_dom_sf"/>
</dbReference>
<dbReference type="InterPro" id="IPR036565">
    <property type="entry name" value="Mur-like_cat_sf"/>
</dbReference>
<dbReference type="NCBIfam" id="TIGR01499">
    <property type="entry name" value="folC"/>
    <property type="match status" value="1"/>
</dbReference>
<evidence type="ECO:0000256" key="7">
    <source>
        <dbReference type="ARBA" id="ARBA00013025"/>
    </source>
</evidence>
<evidence type="ECO:0000256" key="8">
    <source>
        <dbReference type="ARBA" id="ARBA00022490"/>
    </source>
</evidence>
<keyword evidence="15 22" id="KW-0460">Magnesium</keyword>
<dbReference type="PANTHER" id="PTHR11136">
    <property type="entry name" value="FOLYLPOLYGLUTAMATE SYNTHASE-RELATED"/>
    <property type="match status" value="1"/>
</dbReference>
<dbReference type="STRING" id="68775.A0A5C3MDD2"/>
<evidence type="ECO:0000256" key="15">
    <source>
        <dbReference type="ARBA" id="ARBA00022842"/>
    </source>
</evidence>
<dbReference type="Gene3D" id="3.40.1190.10">
    <property type="entry name" value="Mur-like, catalytic domain"/>
    <property type="match status" value="1"/>
</dbReference>
<evidence type="ECO:0000313" key="23">
    <source>
        <dbReference type="EMBL" id="TFK43404.1"/>
    </source>
</evidence>
<dbReference type="Gene3D" id="3.90.190.20">
    <property type="entry name" value="Mur ligase, C-terminal domain"/>
    <property type="match status" value="1"/>
</dbReference>
<feature type="binding site" evidence="22">
    <location>
        <position position="125"/>
    </location>
    <ligand>
        <name>Mg(2+)</name>
        <dbReference type="ChEBI" id="CHEBI:18420"/>
        <label>1</label>
    </ligand>
</feature>
<evidence type="ECO:0000256" key="11">
    <source>
        <dbReference type="ARBA" id="ARBA00022723"/>
    </source>
</evidence>
<evidence type="ECO:0000256" key="16">
    <source>
        <dbReference type="ARBA" id="ARBA00023128"/>
    </source>
</evidence>
<dbReference type="GO" id="GO:0046872">
    <property type="term" value="F:metal ion binding"/>
    <property type="evidence" value="ECO:0007669"/>
    <property type="project" value="UniProtKB-KW"/>
</dbReference>
<evidence type="ECO:0000256" key="22">
    <source>
        <dbReference type="PIRSR" id="PIRSR038895-2"/>
    </source>
</evidence>
<accession>A0A5C3MDD2</accession>
<dbReference type="GO" id="GO:0004326">
    <property type="term" value="F:tetrahydrofolylpolyglutamate synthase activity"/>
    <property type="evidence" value="ECO:0007669"/>
    <property type="project" value="UniProtKB-EC"/>
</dbReference>
<keyword evidence="12 21" id="KW-0547">Nucleotide-binding</keyword>